<keyword evidence="3 6" id="KW-0812">Transmembrane</keyword>
<evidence type="ECO:0000256" key="6">
    <source>
        <dbReference type="SAM" id="Phobius"/>
    </source>
</evidence>
<sequence length="473" mass="51019">MCVRFSAATTAERFLPERLASRARPLLDQVDALLIPRDARDQAGRISLIAFAIRILSAAIAFISQVFMARWMGSFEYGIFVLVWVAVVILGNLSCFGFHTAVIRFIPEYRETDRPDHLRGILFGSRIFTLVASSSIAALGALGLYLFSGSVEPYYIVPFALGIVMLPMIALSDTLQGIARANAWAVAALAPAYVVRPTLLLVFMAGLLLAGWEPDARTSLIAAIAATYATALYQVLSVTGPADRVAGRGSRHIDMRTWLAVSLPIFLIEGFTFLLTNADVLVVGFYLEPHDVAIYYATVKTLALVHFVYFAVKTGAAQRYAQLIHAGENRRLADFARETVAWTFWPSVGMGLFVLAAGWPLLLLFGEEFTAGYPLLFVLVAGVMARASVGPAESLLTMSGQQNICAGVYAATLAVNLTCNALLIPQIGLWGAAVATSAAMIFEAIALAIVVWIKLGLVMVIGFQATPARGRSS</sequence>
<evidence type="ECO:0000256" key="5">
    <source>
        <dbReference type="ARBA" id="ARBA00023136"/>
    </source>
</evidence>
<protein>
    <submittedName>
        <fullName evidence="7">Polysaccharide biosynthesis protein</fullName>
    </submittedName>
</protein>
<dbReference type="Pfam" id="PF01943">
    <property type="entry name" value="Polysacc_synt"/>
    <property type="match status" value="1"/>
</dbReference>
<evidence type="ECO:0000313" key="7">
    <source>
        <dbReference type="EMBL" id="GHD18965.1"/>
    </source>
</evidence>
<feature type="transmembrane region" description="Helical" evidence="6">
    <location>
        <begin position="153"/>
        <end position="171"/>
    </location>
</feature>
<proteinExistence type="predicted"/>
<feature type="transmembrane region" description="Helical" evidence="6">
    <location>
        <begin position="183"/>
        <end position="212"/>
    </location>
</feature>
<keyword evidence="2" id="KW-1003">Cell membrane</keyword>
<reference evidence="7" key="1">
    <citation type="journal article" date="2014" name="Int. J. Syst. Evol. Microbiol.">
        <title>Complete genome sequence of Corynebacterium casei LMG S-19264T (=DSM 44701T), isolated from a smear-ripened cheese.</title>
        <authorList>
            <consortium name="US DOE Joint Genome Institute (JGI-PGF)"/>
            <person name="Walter F."/>
            <person name="Albersmeier A."/>
            <person name="Kalinowski J."/>
            <person name="Ruckert C."/>
        </authorList>
    </citation>
    <scope>NUCLEOTIDE SEQUENCE</scope>
    <source>
        <strain evidence="7">KCTC 42249</strain>
    </source>
</reference>
<feature type="transmembrane region" description="Helical" evidence="6">
    <location>
        <begin position="293"/>
        <end position="312"/>
    </location>
</feature>
<feature type="transmembrane region" description="Helical" evidence="6">
    <location>
        <begin position="79"/>
        <end position="106"/>
    </location>
</feature>
<comment type="caution">
    <text evidence="7">The sequence shown here is derived from an EMBL/GenBank/DDBJ whole genome shotgun (WGS) entry which is preliminary data.</text>
</comment>
<feature type="transmembrane region" description="Helical" evidence="6">
    <location>
        <begin position="257"/>
        <end position="287"/>
    </location>
</feature>
<dbReference type="PANTHER" id="PTHR30250:SF11">
    <property type="entry name" value="O-ANTIGEN TRANSPORTER-RELATED"/>
    <property type="match status" value="1"/>
</dbReference>
<dbReference type="Proteomes" id="UP000630142">
    <property type="component" value="Unassembled WGS sequence"/>
</dbReference>
<feature type="transmembrane region" description="Helical" evidence="6">
    <location>
        <begin position="430"/>
        <end position="463"/>
    </location>
</feature>
<organism evidence="7 8">
    <name type="scientific">Tianweitania populi</name>
    <dbReference type="NCBI Taxonomy" id="1607949"/>
    <lineage>
        <taxon>Bacteria</taxon>
        <taxon>Pseudomonadati</taxon>
        <taxon>Pseudomonadota</taxon>
        <taxon>Alphaproteobacteria</taxon>
        <taxon>Hyphomicrobiales</taxon>
        <taxon>Phyllobacteriaceae</taxon>
        <taxon>Tianweitania</taxon>
    </lineage>
</organism>
<dbReference type="GO" id="GO:0005886">
    <property type="term" value="C:plasma membrane"/>
    <property type="evidence" value="ECO:0007669"/>
    <property type="project" value="UniProtKB-SubCell"/>
</dbReference>
<accession>A0A8J3GLG8</accession>
<comment type="subcellular location">
    <subcellularLocation>
        <location evidence="1">Cell membrane</location>
        <topology evidence="1">Multi-pass membrane protein</topology>
    </subcellularLocation>
</comment>
<dbReference type="EMBL" id="BMZQ01000002">
    <property type="protein sequence ID" value="GHD18965.1"/>
    <property type="molecule type" value="Genomic_DNA"/>
</dbReference>
<dbReference type="PANTHER" id="PTHR30250">
    <property type="entry name" value="PST FAMILY PREDICTED COLANIC ACID TRANSPORTER"/>
    <property type="match status" value="1"/>
</dbReference>
<keyword evidence="5 6" id="KW-0472">Membrane</keyword>
<dbReference type="InterPro" id="IPR050833">
    <property type="entry name" value="Poly_Biosynth_Transport"/>
</dbReference>
<reference evidence="7" key="2">
    <citation type="submission" date="2020-09" db="EMBL/GenBank/DDBJ databases">
        <authorList>
            <person name="Sun Q."/>
            <person name="Kim S."/>
        </authorList>
    </citation>
    <scope>NUCLEOTIDE SEQUENCE</scope>
    <source>
        <strain evidence="7">KCTC 42249</strain>
    </source>
</reference>
<gene>
    <name evidence="7" type="ORF">GCM10016234_30080</name>
</gene>
<evidence type="ECO:0000256" key="1">
    <source>
        <dbReference type="ARBA" id="ARBA00004651"/>
    </source>
</evidence>
<dbReference type="AlphaFoldDB" id="A0A8J3GLG8"/>
<evidence type="ECO:0000256" key="3">
    <source>
        <dbReference type="ARBA" id="ARBA00022692"/>
    </source>
</evidence>
<evidence type="ECO:0000313" key="8">
    <source>
        <dbReference type="Proteomes" id="UP000630142"/>
    </source>
</evidence>
<feature type="transmembrane region" description="Helical" evidence="6">
    <location>
        <begin position="46"/>
        <end position="67"/>
    </location>
</feature>
<feature type="transmembrane region" description="Helical" evidence="6">
    <location>
        <begin position="371"/>
        <end position="392"/>
    </location>
</feature>
<feature type="transmembrane region" description="Helical" evidence="6">
    <location>
        <begin position="127"/>
        <end position="147"/>
    </location>
</feature>
<evidence type="ECO:0000256" key="4">
    <source>
        <dbReference type="ARBA" id="ARBA00022989"/>
    </source>
</evidence>
<feature type="transmembrane region" description="Helical" evidence="6">
    <location>
        <begin position="340"/>
        <end position="365"/>
    </location>
</feature>
<keyword evidence="4 6" id="KW-1133">Transmembrane helix</keyword>
<dbReference type="InterPro" id="IPR002797">
    <property type="entry name" value="Polysacc_synth"/>
</dbReference>
<feature type="transmembrane region" description="Helical" evidence="6">
    <location>
        <begin position="404"/>
        <end position="424"/>
    </location>
</feature>
<keyword evidence="8" id="KW-1185">Reference proteome</keyword>
<evidence type="ECO:0000256" key="2">
    <source>
        <dbReference type="ARBA" id="ARBA00022475"/>
    </source>
</evidence>
<feature type="transmembrane region" description="Helical" evidence="6">
    <location>
        <begin position="218"/>
        <end position="236"/>
    </location>
</feature>
<name>A0A8J3GLG8_9HYPH</name>